<evidence type="ECO:0000256" key="4">
    <source>
        <dbReference type="ARBA" id="ARBA00022989"/>
    </source>
</evidence>
<evidence type="ECO:0000256" key="5">
    <source>
        <dbReference type="ARBA" id="ARBA00023136"/>
    </source>
</evidence>
<feature type="transmembrane region" description="Helical" evidence="6">
    <location>
        <begin position="12"/>
        <end position="33"/>
    </location>
</feature>
<keyword evidence="2" id="KW-1003">Cell membrane</keyword>
<evidence type="ECO:0000256" key="1">
    <source>
        <dbReference type="ARBA" id="ARBA00004651"/>
    </source>
</evidence>
<comment type="caution">
    <text evidence="7">The sequence shown here is derived from an EMBL/GenBank/DDBJ whole genome shotgun (WGS) entry which is preliminary data.</text>
</comment>
<dbReference type="InterPro" id="IPR002797">
    <property type="entry name" value="Polysacc_synth"/>
</dbReference>
<dbReference type="Proteomes" id="UP000308444">
    <property type="component" value="Unassembled WGS sequence"/>
</dbReference>
<dbReference type="EMBL" id="SZOH01001008">
    <property type="protein sequence ID" value="TKJ02705.1"/>
    <property type="molecule type" value="Genomic_DNA"/>
</dbReference>
<reference evidence="7 8" key="1">
    <citation type="journal article" date="2019" name="Environ. Microbiol.">
        <title>An active ?-lactamase is a part of an orchestrated cell wall stress resistance network of Bacillus subtilis and related rhizosphere species.</title>
        <authorList>
            <person name="Bucher T."/>
            <person name="Keren-Paz A."/>
            <person name="Hausser J."/>
            <person name="Olender T."/>
            <person name="Cytryn E."/>
            <person name="Kolodkin-Gal I."/>
        </authorList>
    </citation>
    <scope>NUCLEOTIDE SEQUENCE [LARGE SCALE GENOMIC DNA]</scope>
    <source>
        <strain evidence="7 8">I32</strain>
    </source>
</reference>
<gene>
    <name evidence="7" type="ORF">FC695_15890</name>
</gene>
<feature type="transmembrane region" description="Helical" evidence="6">
    <location>
        <begin position="144"/>
        <end position="167"/>
    </location>
</feature>
<evidence type="ECO:0000256" key="3">
    <source>
        <dbReference type="ARBA" id="ARBA00022692"/>
    </source>
</evidence>
<evidence type="ECO:0000256" key="6">
    <source>
        <dbReference type="SAM" id="Phobius"/>
    </source>
</evidence>
<dbReference type="InterPro" id="IPR050833">
    <property type="entry name" value="Poly_Biosynth_Transport"/>
</dbReference>
<proteinExistence type="predicted"/>
<feature type="transmembrane region" description="Helical" evidence="6">
    <location>
        <begin position="39"/>
        <end position="59"/>
    </location>
</feature>
<evidence type="ECO:0000313" key="7">
    <source>
        <dbReference type="EMBL" id="TKJ02705.1"/>
    </source>
</evidence>
<sequence length="263" mass="30321">MNTFIKKLIHFSVGPVIGATISFITVPLTAYFISPEEYGKASLFLLLQVLLAAYLYLGIDQAYTREYHEVADKNLLLQNALVLPLGMATIISILFLFNMSYLSNFFWGDPKQNGPIIMLTLSMYGMIFERFLLLSIRMEEKAMLYSMFTILIKLLTLLVTLGVLLFWRKDFLSVIYGTIVGQLLSDIILLVIFHKKLRFRLKYYNKNLIKKLFLFGIPVFIAFSIEGIFTTIDRFSLKWFSNFKEVGLYTVALKVASLMKVFQ</sequence>
<feature type="transmembrane region" description="Helical" evidence="6">
    <location>
        <begin position="212"/>
        <end position="232"/>
    </location>
</feature>
<feature type="transmembrane region" description="Helical" evidence="6">
    <location>
        <begin position="114"/>
        <end position="132"/>
    </location>
</feature>
<evidence type="ECO:0000313" key="8">
    <source>
        <dbReference type="Proteomes" id="UP000308444"/>
    </source>
</evidence>
<evidence type="ECO:0000256" key="2">
    <source>
        <dbReference type="ARBA" id="ARBA00022475"/>
    </source>
</evidence>
<dbReference type="PANTHER" id="PTHR30250">
    <property type="entry name" value="PST FAMILY PREDICTED COLANIC ACID TRANSPORTER"/>
    <property type="match status" value="1"/>
</dbReference>
<dbReference type="Pfam" id="PF01943">
    <property type="entry name" value="Polysacc_synt"/>
    <property type="match status" value="1"/>
</dbReference>
<accession>A0A9X9A9G8</accession>
<keyword evidence="5 6" id="KW-0472">Membrane</keyword>
<comment type="subcellular location">
    <subcellularLocation>
        <location evidence="1">Cell membrane</location>
        <topology evidence="1">Multi-pass membrane protein</topology>
    </subcellularLocation>
</comment>
<feature type="transmembrane region" description="Helical" evidence="6">
    <location>
        <begin position="173"/>
        <end position="192"/>
    </location>
</feature>
<dbReference type="GO" id="GO:0005886">
    <property type="term" value="C:plasma membrane"/>
    <property type="evidence" value="ECO:0007669"/>
    <property type="project" value="UniProtKB-SubCell"/>
</dbReference>
<dbReference type="PANTHER" id="PTHR30250:SF11">
    <property type="entry name" value="O-ANTIGEN TRANSPORTER-RELATED"/>
    <property type="match status" value="1"/>
</dbReference>
<protein>
    <submittedName>
        <fullName evidence="7">Polysaccharide biosynthesis protein</fullName>
    </submittedName>
</protein>
<feature type="non-terminal residue" evidence="7">
    <location>
        <position position="263"/>
    </location>
</feature>
<feature type="transmembrane region" description="Helical" evidence="6">
    <location>
        <begin position="80"/>
        <end position="102"/>
    </location>
</feature>
<keyword evidence="4 6" id="KW-1133">Transmembrane helix</keyword>
<organism evidence="7 8">
    <name type="scientific">Bacillus cereus</name>
    <dbReference type="NCBI Taxonomy" id="1396"/>
    <lineage>
        <taxon>Bacteria</taxon>
        <taxon>Bacillati</taxon>
        <taxon>Bacillota</taxon>
        <taxon>Bacilli</taxon>
        <taxon>Bacillales</taxon>
        <taxon>Bacillaceae</taxon>
        <taxon>Bacillus</taxon>
        <taxon>Bacillus cereus group</taxon>
    </lineage>
</organism>
<dbReference type="AlphaFoldDB" id="A0A9X9A9G8"/>
<name>A0A9X9A9G8_BACCE</name>
<keyword evidence="3 6" id="KW-0812">Transmembrane</keyword>